<dbReference type="InterPro" id="IPR003251">
    <property type="entry name" value="Rr_diiron-bd_dom"/>
</dbReference>
<dbReference type="CDD" id="cd01041">
    <property type="entry name" value="Rubrerythrin"/>
    <property type="match status" value="1"/>
</dbReference>
<proteinExistence type="predicted"/>
<dbReference type="GO" id="GO:0046872">
    <property type="term" value="F:metal ion binding"/>
    <property type="evidence" value="ECO:0007669"/>
    <property type="project" value="InterPro"/>
</dbReference>
<dbReference type="SUPFAM" id="SSF47240">
    <property type="entry name" value="Ferritin-like"/>
    <property type="match status" value="1"/>
</dbReference>
<gene>
    <name evidence="5" type="ORF">F8153_00575</name>
</gene>
<dbReference type="InterPro" id="IPR009040">
    <property type="entry name" value="Ferritin-like_diiron"/>
</dbReference>
<dbReference type="EMBL" id="WBZB01000003">
    <property type="protein sequence ID" value="KAB3533443.1"/>
    <property type="molecule type" value="Genomic_DNA"/>
</dbReference>
<dbReference type="Proteomes" id="UP000465601">
    <property type="component" value="Unassembled WGS sequence"/>
</dbReference>
<evidence type="ECO:0000256" key="3">
    <source>
        <dbReference type="ARBA" id="ARBA00022982"/>
    </source>
</evidence>
<dbReference type="PANTHER" id="PTHR33746:SF4">
    <property type="entry name" value="RUBRERYTHRIN"/>
    <property type="match status" value="1"/>
</dbReference>
<dbReference type="Pfam" id="PF02915">
    <property type="entry name" value="Rubrerythrin"/>
    <property type="match status" value="1"/>
</dbReference>
<feature type="domain" description="Ferritin-like diiron" evidence="4">
    <location>
        <begin position="1"/>
        <end position="143"/>
    </location>
</feature>
<evidence type="ECO:0000259" key="4">
    <source>
        <dbReference type="PROSITE" id="PS50905"/>
    </source>
</evidence>
<comment type="caution">
    <text evidence="5">The sequence shown here is derived from an EMBL/GenBank/DDBJ whole genome shotgun (WGS) entry which is preliminary data.</text>
</comment>
<evidence type="ECO:0000313" key="5">
    <source>
        <dbReference type="EMBL" id="KAB3533443.1"/>
    </source>
</evidence>
<dbReference type="RefSeq" id="WP_151864402.1">
    <property type="nucleotide sequence ID" value="NZ_WBZB01000003.1"/>
</dbReference>
<reference evidence="5 6" key="1">
    <citation type="submission" date="2019-10" db="EMBL/GenBank/DDBJ databases">
        <title>Alkaliphilus serpentinus sp. nov. and Alkaliphilus pronyensis sp. nov., two novel anaerobic alkaliphilic species isolated from the serpentinized-hosted hydrothermal field of the Prony Bay (New Caledonia).</title>
        <authorList>
            <person name="Postec A."/>
        </authorList>
    </citation>
    <scope>NUCLEOTIDE SEQUENCE [LARGE SCALE GENOMIC DNA]</scope>
    <source>
        <strain evidence="5 6">LacT</strain>
    </source>
</reference>
<keyword evidence="2" id="KW-0813">Transport</keyword>
<name>A0A833MFD8_9FIRM</name>
<evidence type="ECO:0000256" key="2">
    <source>
        <dbReference type="ARBA" id="ARBA00022448"/>
    </source>
</evidence>
<dbReference type="SUPFAM" id="SSF57802">
    <property type="entry name" value="Rubredoxin-like"/>
    <property type="match status" value="1"/>
</dbReference>
<dbReference type="GO" id="GO:0016491">
    <property type="term" value="F:oxidoreductase activity"/>
    <property type="evidence" value="ECO:0007669"/>
    <property type="project" value="InterPro"/>
</dbReference>
<organism evidence="5 6">
    <name type="scientific">Alkaliphilus serpentinus</name>
    <dbReference type="NCBI Taxonomy" id="1482731"/>
    <lineage>
        <taxon>Bacteria</taxon>
        <taxon>Bacillati</taxon>
        <taxon>Bacillota</taxon>
        <taxon>Clostridia</taxon>
        <taxon>Peptostreptococcales</taxon>
        <taxon>Natronincolaceae</taxon>
        <taxon>Alkaliphilus</taxon>
    </lineage>
</organism>
<dbReference type="InterPro" id="IPR048574">
    <property type="entry name" value="RUBY_RBDX"/>
</dbReference>
<dbReference type="PROSITE" id="PS50905">
    <property type="entry name" value="FERRITIN_LIKE"/>
    <property type="match status" value="1"/>
</dbReference>
<evidence type="ECO:0000256" key="1">
    <source>
        <dbReference type="ARBA" id="ARBA00001965"/>
    </source>
</evidence>
<protein>
    <submittedName>
        <fullName evidence="5">Rubrerythrin family protein</fullName>
    </submittedName>
</protein>
<keyword evidence="3" id="KW-0249">Electron transport</keyword>
<dbReference type="PANTHER" id="PTHR33746">
    <property type="entry name" value="RUBRERYTHRIN"/>
    <property type="match status" value="1"/>
</dbReference>
<keyword evidence="6" id="KW-1185">Reference proteome</keyword>
<comment type="cofactor">
    <cofactor evidence="1">
        <name>Fe(3+)</name>
        <dbReference type="ChEBI" id="CHEBI:29034"/>
    </cofactor>
</comment>
<dbReference type="Gene3D" id="2.20.28.10">
    <property type="match status" value="1"/>
</dbReference>
<dbReference type="AlphaFoldDB" id="A0A833MFD8"/>
<dbReference type="InterPro" id="IPR012347">
    <property type="entry name" value="Ferritin-like"/>
</dbReference>
<dbReference type="InterPro" id="IPR052753">
    <property type="entry name" value="Rbr2/Nigerythrin"/>
</dbReference>
<dbReference type="OrthoDB" id="9799749at2"/>
<dbReference type="Pfam" id="PF21349">
    <property type="entry name" value="RUBY_RBDX"/>
    <property type="match status" value="1"/>
</dbReference>
<evidence type="ECO:0000313" key="6">
    <source>
        <dbReference type="Proteomes" id="UP000465601"/>
    </source>
</evidence>
<dbReference type="Gene3D" id="1.20.1260.10">
    <property type="match status" value="1"/>
</dbReference>
<accession>A0A833MFD8</accession>
<sequence>MNSMTASNLKSAFGGESMASMRYLQWGAFAKKEGFKNVANLFEAVAYAERVHAGNHFRELRNEVGEASVTAGAGFGMTTTSENLHGAIEGENYEIQQMYPSFLSVADMQKEKGSIRSFQFALEAEKCHSELFTKAKEDVDNGKDFTENTVHVCDICGYTLTGELEEDCPICKARVEMFTTFVTAE</sequence>
<dbReference type="InterPro" id="IPR009078">
    <property type="entry name" value="Ferritin-like_SF"/>
</dbReference>